<accession>A0A9P9ACV2</accession>
<dbReference type="OrthoDB" id="3928002at2759"/>
<proteinExistence type="predicted"/>
<keyword evidence="2" id="KW-0732">Signal</keyword>
<comment type="caution">
    <text evidence="3">The sequence shown here is derived from an EMBL/GenBank/DDBJ whole genome shotgun (WGS) entry which is preliminary data.</text>
</comment>
<name>A0A9P9ACV2_9PEZI</name>
<feature type="signal peptide" evidence="2">
    <location>
        <begin position="1"/>
        <end position="17"/>
    </location>
</feature>
<keyword evidence="4" id="KW-1185">Reference proteome</keyword>
<dbReference type="PANTHER" id="PTHR38049">
    <property type="entry name" value="RICIN B LECTIN DOMAIN-CONTAINING PROTEIN"/>
    <property type="match status" value="1"/>
</dbReference>
<feature type="region of interest" description="Disordered" evidence="1">
    <location>
        <begin position="141"/>
        <end position="180"/>
    </location>
</feature>
<sequence length="180" mass="20084">MTVTFLVAFSAVLYVDTGEDHDVPFGHPFAGYYLPYPDAEHSGLVSTICDEPPIMNWIYVDHETYEVKFGVRTNAQPNLTGPFDCTRQDRRLIFGGWEGFCVVQEGHFWALYFDVDRDRLKAKLGAEKVVLEVELRRVEMRVKPAPKDDQGPGGAEEAGKGAEEEKGENGGDDLVSPDVD</sequence>
<dbReference type="Proteomes" id="UP000770015">
    <property type="component" value="Unassembled WGS sequence"/>
</dbReference>
<gene>
    <name evidence="3" type="ORF">F5X68DRAFT_189601</name>
</gene>
<evidence type="ECO:0000313" key="3">
    <source>
        <dbReference type="EMBL" id="KAH6689885.1"/>
    </source>
</evidence>
<reference evidence="3" key="1">
    <citation type="journal article" date="2021" name="Nat. Commun.">
        <title>Genetic determinants of endophytism in the Arabidopsis root mycobiome.</title>
        <authorList>
            <person name="Mesny F."/>
            <person name="Miyauchi S."/>
            <person name="Thiergart T."/>
            <person name="Pickel B."/>
            <person name="Atanasova L."/>
            <person name="Karlsson M."/>
            <person name="Huettel B."/>
            <person name="Barry K.W."/>
            <person name="Haridas S."/>
            <person name="Chen C."/>
            <person name="Bauer D."/>
            <person name="Andreopoulos W."/>
            <person name="Pangilinan J."/>
            <person name="LaButti K."/>
            <person name="Riley R."/>
            <person name="Lipzen A."/>
            <person name="Clum A."/>
            <person name="Drula E."/>
            <person name="Henrissat B."/>
            <person name="Kohler A."/>
            <person name="Grigoriev I.V."/>
            <person name="Martin F.M."/>
            <person name="Hacquard S."/>
        </authorList>
    </citation>
    <scope>NUCLEOTIDE SEQUENCE</scope>
    <source>
        <strain evidence="3">MPI-SDFR-AT-0117</strain>
    </source>
</reference>
<evidence type="ECO:0000256" key="1">
    <source>
        <dbReference type="SAM" id="MobiDB-lite"/>
    </source>
</evidence>
<protein>
    <submittedName>
        <fullName evidence="3">Uncharacterized protein</fullName>
    </submittedName>
</protein>
<dbReference type="EMBL" id="JAGSXJ010000007">
    <property type="protein sequence ID" value="KAH6689885.1"/>
    <property type="molecule type" value="Genomic_DNA"/>
</dbReference>
<evidence type="ECO:0000256" key="2">
    <source>
        <dbReference type="SAM" id="SignalP"/>
    </source>
</evidence>
<dbReference type="AlphaFoldDB" id="A0A9P9ACV2"/>
<evidence type="ECO:0000313" key="4">
    <source>
        <dbReference type="Proteomes" id="UP000770015"/>
    </source>
</evidence>
<organism evidence="3 4">
    <name type="scientific">Plectosphaerella plurivora</name>
    <dbReference type="NCBI Taxonomy" id="936078"/>
    <lineage>
        <taxon>Eukaryota</taxon>
        <taxon>Fungi</taxon>
        <taxon>Dikarya</taxon>
        <taxon>Ascomycota</taxon>
        <taxon>Pezizomycotina</taxon>
        <taxon>Sordariomycetes</taxon>
        <taxon>Hypocreomycetidae</taxon>
        <taxon>Glomerellales</taxon>
        <taxon>Plectosphaerellaceae</taxon>
        <taxon>Plectosphaerella</taxon>
    </lineage>
</organism>
<dbReference type="PANTHER" id="PTHR38049:SF2">
    <property type="entry name" value="RICIN B LECTIN DOMAIN-CONTAINING PROTEIN"/>
    <property type="match status" value="1"/>
</dbReference>
<feature type="compositionally biased region" description="Basic and acidic residues" evidence="1">
    <location>
        <begin position="141"/>
        <end position="150"/>
    </location>
</feature>
<feature type="compositionally biased region" description="Basic and acidic residues" evidence="1">
    <location>
        <begin position="157"/>
        <end position="169"/>
    </location>
</feature>
<feature type="chain" id="PRO_5040203684" evidence="2">
    <location>
        <begin position="18"/>
        <end position="180"/>
    </location>
</feature>